<dbReference type="InterPro" id="IPR037029">
    <property type="entry name" value="Alliinase_N_sf"/>
</dbReference>
<name>A0A1Z3GWX8_FRAAN</name>
<protein>
    <submittedName>
        <fullName evidence="8">Trytpophan aminotransferase 1</fullName>
    </submittedName>
</protein>
<proteinExistence type="evidence at transcript level"/>
<dbReference type="InterPro" id="IPR050478">
    <property type="entry name" value="Ethylene_sulfur-biosynth"/>
</dbReference>
<dbReference type="SMR" id="A0A1Z3GWX8"/>
<evidence type="ECO:0000256" key="1">
    <source>
        <dbReference type="ARBA" id="ARBA00001933"/>
    </source>
</evidence>
<dbReference type="InterPro" id="IPR015421">
    <property type="entry name" value="PyrdxlP-dep_Trfase_major"/>
</dbReference>
<feature type="region of interest" description="Disordered" evidence="6">
    <location>
        <begin position="1"/>
        <end position="36"/>
    </location>
</feature>
<dbReference type="InterPro" id="IPR006948">
    <property type="entry name" value="Alliinase_C"/>
</dbReference>
<dbReference type="CDD" id="cd00609">
    <property type="entry name" value="AAT_like"/>
    <property type="match status" value="1"/>
</dbReference>
<evidence type="ECO:0000256" key="6">
    <source>
        <dbReference type="SAM" id="MobiDB-lite"/>
    </source>
</evidence>
<evidence type="ECO:0000256" key="4">
    <source>
        <dbReference type="ARBA" id="ARBA00022576"/>
    </source>
</evidence>
<keyword evidence="5" id="KW-0663">Pyridoxal phosphate</keyword>
<dbReference type="Pfam" id="PF04864">
    <property type="entry name" value="Alliinase_C"/>
    <property type="match status" value="1"/>
</dbReference>
<evidence type="ECO:0000256" key="2">
    <source>
        <dbReference type="ARBA" id="ARBA00006312"/>
    </source>
</evidence>
<dbReference type="GO" id="GO:0008483">
    <property type="term" value="F:transaminase activity"/>
    <property type="evidence" value="ECO:0007669"/>
    <property type="project" value="UniProtKB-KW"/>
</dbReference>
<keyword evidence="4 8" id="KW-0032">Aminotransferase</keyword>
<dbReference type="PANTHER" id="PTHR43795">
    <property type="entry name" value="BIFUNCTIONAL ASPARTATE AMINOTRANSFERASE AND GLUTAMATE/ASPARTATE-PREPHENATE AMINOTRANSFERASE-RELATED"/>
    <property type="match status" value="1"/>
</dbReference>
<comment type="similarity">
    <text evidence="2">Belongs to the alliinase family.</text>
</comment>
<reference evidence="8" key="1">
    <citation type="journal article" date="2017" name="Front. Plant Sci.">
        <title>Transcriptomic Analysis in Strawberry Fruits Reveals Active Auxin Biosynthesis and Signaling in the Ripe Receptacle.</title>
        <authorList>
            <person name="Estrada-Johnson E."/>
            <person name="Csukasi F."/>
            <person name="Pizarro C.M."/>
            <person name="Vallarino J.G."/>
            <person name="Kiryakova Y."/>
            <person name="Vioque A."/>
            <person name="Brumos J."/>
            <person name="Medina-Escobar N."/>
            <person name="Botella M.A."/>
            <person name="Alonso J.M."/>
            <person name="Fernie A.R."/>
            <person name="Sanchez-Sevilla J.F."/>
            <person name="Osorio S."/>
            <person name="Valpuesta V."/>
        </authorList>
    </citation>
    <scope>NUCLEOTIDE SEQUENCE</scope>
    <source>
        <tissue evidence="8">Red receptacle</tissue>
    </source>
</reference>
<comment type="subunit">
    <text evidence="3">Homodimer.</text>
</comment>
<accession>A0A1Z3GWX8</accession>
<dbReference type="PANTHER" id="PTHR43795:SF15">
    <property type="entry name" value="TRYPTOPHAN AMINOTRANSFERASE-RELATED PROTEIN 1"/>
    <property type="match status" value="1"/>
</dbReference>
<keyword evidence="8" id="KW-0808">Transferase</keyword>
<comment type="cofactor">
    <cofactor evidence="1">
        <name>pyridoxal 5'-phosphate</name>
        <dbReference type="ChEBI" id="CHEBI:597326"/>
    </cofactor>
</comment>
<dbReference type="SUPFAM" id="SSF53383">
    <property type="entry name" value="PLP-dependent transferases"/>
    <property type="match status" value="1"/>
</dbReference>
<dbReference type="InterPro" id="IPR015424">
    <property type="entry name" value="PyrdxlP-dep_Trfase"/>
</dbReference>
<dbReference type="GO" id="GO:0016846">
    <property type="term" value="F:carbon-sulfur lyase activity"/>
    <property type="evidence" value="ECO:0007669"/>
    <property type="project" value="InterPro"/>
</dbReference>
<dbReference type="Gene3D" id="3.40.640.10">
    <property type="entry name" value="Type I PLP-dependent aspartate aminotransferase-like (Major domain)"/>
    <property type="match status" value="1"/>
</dbReference>
<gene>
    <name evidence="8" type="primary">TAA1</name>
</gene>
<sequence length="407" mass="45891">MCGTDHNPNPASPNKTPSANGNGTRRSSVSPDTVLNLEQGDPTVFEPYWKKMGDKCTMVISGGQWMSYVSDFTNICFFLEPEFEDAVRRLHRTVGNAVVDGHYIVVGTGSTQLYQAALYALTSPGGAEPISVVSAAPYYSSYPDETDYLRSGLYRWAGDAYAFDKKGHGDYIEVVNTPNNPDGTNRKAVVKNRPDDQVQGKLIHDLAYYWPQYTPITAPVDEDIMYFTFSKSTGHAGSRIGWAIVKDKEVAKKMAKFVELSSLGVSKDSQHRAAKIMGVICDGYQNCKAKNPELFFEHCQNLMTERWERLREVVERIDIFSLPKYPKEYCLFSGEFNEPHPAFAWLKCKEDIDLEKFIRGCIKVQGRTGRKFGTDQNYLRISMLSKDEVFDHFLERLSTIKAISNGH</sequence>
<dbReference type="Gene3D" id="3.90.1150.10">
    <property type="entry name" value="Aspartate Aminotransferase, domain 1"/>
    <property type="match status" value="1"/>
</dbReference>
<evidence type="ECO:0000256" key="5">
    <source>
        <dbReference type="ARBA" id="ARBA00022898"/>
    </source>
</evidence>
<evidence type="ECO:0000256" key="3">
    <source>
        <dbReference type="ARBA" id="ARBA00011738"/>
    </source>
</evidence>
<dbReference type="GO" id="GO:0006520">
    <property type="term" value="P:amino acid metabolic process"/>
    <property type="evidence" value="ECO:0007669"/>
    <property type="project" value="TreeGrafter"/>
</dbReference>
<feature type="compositionally biased region" description="Polar residues" evidence="6">
    <location>
        <begin position="1"/>
        <end position="33"/>
    </location>
</feature>
<evidence type="ECO:0000313" key="8">
    <source>
        <dbReference type="EMBL" id="ASC62377.1"/>
    </source>
</evidence>
<dbReference type="Gene3D" id="2.10.25.30">
    <property type="entry name" value="EGF-like, alliinase"/>
    <property type="match status" value="1"/>
</dbReference>
<dbReference type="AlphaFoldDB" id="A0A1Z3GWX8"/>
<feature type="domain" description="Alliinase C-terminal" evidence="7">
    <location>
        <begin position="36"/>
        <end position="400"/>
    </location>
</feature>
<dbReference type="EMBL" id="KY509033">
    <property type="protein sequence ID" value="ASC62377.1"/>
    <property type="molecule type" value="mRNA"/>
</dbReference>
<organism evidence="8">
    <name type="scientific">Fragaria ananassa</name>
    <name type="common">Strawberry</name>
    <name type="synonym">Fragaria chiloensis x Fragaria virginiana</name>
    <dbReference type="NCBI Taxonomy" id="3747"/>
    <lineage>
        <taxon>Eukaryota</taxon>
        <taxon>Viridiplantae</taxon>
        <taxon>Streptophyta</taxon>
        <taxon>Embryophyta</taxon>
        <taxon>Tracheophyta</taxon>
        <taxon>Spermatophyta</taxon>
        <taxon>Magnoliopsida</taxon>
        <taxon>eudicotyledons</taxon>
        <taxon>Gunneridae</taxon>
        <taxon>Pentapetalae</taxon>
        <taxon>rosids</taxon>
        <taxon>fabids</taxon>
        <taxon>Rosales</taxon>
        <taxon>Rosaceae</taxon>
        <taxon>Rosoideae</taxon>
        <taxon>Potentilleae</taxon>
        <taxon>Fragariinae</taxon>
        <taxon>Fragaria</taxon>
    </lineage>
</organism>
<dbReference type="InterPro" id="IPR015422">
    <property type="entry name" value="PyrdxlP-dep_Trfase_small"/>
</dbReference>
<evidence type="ECO:0000259" key="7">
    <source>
        <dbReference type="Pfam" id="PF04864"/>
    </source>
</evidence>